<sequence>MRKNLKIKKRRSVFAPAEREVFRAAKPCDVCVFESAYAAPCLPRSPLTGANMKKQEACQFLETSLSH</sequence>
<dbReference type="Proteomes" id="UP000191988">
    <property type="component" value="Unassembled WGS sequence"/>
</dbReference>
<protein>
    <submittedName>
        <fullName evidence="1">Uncharacterized protein</fullName>
    </submittedName>
</protein>
<proteinExistence type="predicted"/>
<dbReference type="EMBL" id="FBWK01000049">
    <property type="protein sequence ID" value="CUX50606.1"/>
    <property type="molecule type" value="Genomic_DNA"/>
</dbReference>
<organism evidence="1 2">
    <name type="scientific">Agrobacterium tomkonis CFBP 6623</name>
    <dbReference type="NCBI Taxonomy" id="1183432"/>
    <lineage>
        <taxon>Bacteria</taxon>
        <taxon>Pseudomonadati</taxon>
        <taxon>Pseudomonadota</taxon>
        <taxon>Alphaproteobacteria</taxon>
        <taxon>Hyphomicrobiales</taxon>
        <taxon>Rhizobiaceae</taxon>
        <taxon>Rhizobium/Agrobacterium group</taxon>
        <taxon>Agrobacterium</taxon>
        <taxon>Agrobacterium tumefaciens complex</taxon>
    </lineage>
</organism>
<keyword evidence="2" id="KW-1185">Reference proteome</keyword>
<gene>
    <name evidence="1" type="ORF">AGR3A_Lc130295</name>
</gene>
<reference evidence="2" key="1">
    <citation type="submission" date="2016-01" db="EMBL/GenBank/DDBJ databases">
        <authorList>
            <person name="Regsiter A."/>
            <person name="william w."/>
        </authorList>
    </citation>
    <scope>NUCLEOTIDE SEQUENCE [LARGE SCALE GENOMIC DNA]</scope>
    <source>
        <strain evidence="2">CFBP 6623</strain>
    </source>
</reference>
<evidence type="ECO:0000313" key="2">
    <source>
        <dbReference type="Proteomes" id="UP000191988"/>
    </source>
</evidence>
<dbReference type="AlphaFoldDB" id="A0A1S7RDI9"/>
<accession>A0A1S7RDI9</accession>
<name>A0A1S7RDI9_9HYPH</name>
<evidence type="ECO:0000313" key="1">
    <source>
        <dbReference type="EMBL" id="CUX50606.1"/>
    </source>
</evidence>